<evidence type="ECO:0000256" key="5">
    <source>
        <dbReference type="ARBA" id="ARBA00022801"/>
    </source>
</evidence>
<feature type="domain" description="PIN" evidence="9">
    <location>
        <begin position="5"/>
        <end position="120"/>
    </location>
</feature>
<accession>A0A2H0RDP5</accession>
<dbReference type="InterPro" id="IPR002716">
    <property type="entry name" value="PIN_dom"/>
</dbReference>
<gene>
    <name evidence="8" type="primary">vapC</name>
    <name evidence="10" type="ORF">COV24_00015</name>
</gene>
<evidence type="ECO:0000256" key="8">
    <source>
        <dbReference type="HAMAP-Rule" id="MF_00265"/>
    </source>
</evidence>
<protein>
    <recommendedName>
        <fullName evidence="8">Ribonuclease VapC</fullName>
        <shortName evidence="8">RNase VapC</shortName>
        <ecNumber evidence="8">3.1.-.-</ecNumber>
    </recommendedName>
    <alternativeName>
        <fullName evidence="8">Toxin VapC</fullName>
    </alternativeName>
</protein>
<feature type="binding site" evidence="8">
    <location>
        <position position="93"/>
    </location>
    <ligand>
        <name>Mg(2+)</name>
        <dbReference type="ChEBI" id="CHEBI:18420"/>
    </ligand>
</feature>
<feature type="binding site" evidence="8">
    <location>
        <position position="8"/>
    </location>
    <ligand>
        <name>Mg(2+)</name>
        <dbReference type="ChEBI" id="CHEBI:18420"/>
    </ligand>
</feature>
<dbReference type="PANTHER" id="PTHR33653:SF1">
    <property type="entry name" value="RIBONUCLEASE VAPC2"/>
    <property type="match status" value="1"/>
</dbReference>
<dbReference type="EMBL" id="PCXU01000001">
    <property type="protein sequence ID" value="PIR43935.1"/>
    <property type="molecule type" value="Genomic_DNA"/>
</dbReference>
<dbReference type="Proteomes" id="UP000230214">
    <property type="component" value="Unassembled WGS sequence"/>
</dbReference>
<dbReference type="EC" id="3.1.-.-" evidence="8"/>
<dbReference type="InterPro" id="IPR050556">
    <property type="entry name" value="Type_II_TA_system_RNase"/>
</dbReference>
<evidence type="ECO:0000256" key="3">
    <source>
        <dbReference type="ARBA" id="ARBA00022722"/>
    </source>
</evidence>
<dbReference type="GO" id="GO:0000287">
    <property type="term" value="F:magnesium ion binding"/>
    <property type="evidence" value="ECO:0007669"/>
    <property type="project" value="UniProtKB-UniRule"/>
</dbReference>
<dbReference type="Pfam" id="PF01850">
    <property type="entry name" value="PIN"/>
    <property type="match status" value="1"/>
</dbReference>
<comment type="function">
    <text evidence="8">Toxic component of a toxin-antitoxin (TA) system. An RNase.</text>
</comment>
<dbReference type="InterPro" id="IPR029060">
    <property type="entry name" value="PIN-like_dom_sf"/>
</dbReference>
<evidence type="ECO:0000313" key="11">
    <source>
        <dbReference type="Proteomes" id="UP000230214"/>
    </source>
</evidence>
<evidence type="ECO:0000256" key="4">
    <source>
        <dbReference type="ARBA" id="ARBA00022723"/>
    </source>
</evidence>
<evidence type="ECO:0000256" key="7">
    <source>
        <dbReference type="ARBA" id="ARBA00038093"/>
    </source>
</evidence>
<dbReference type="GO" id="GO:0090729">
    <property type="term" value="F:toxin activity"/>
    <property type="evidence" value="ECO:0007669"/>
    <property type="project" value="UniProtKB-KW"/>
</dbReference>
<dbReference type="PANTHER" id="PTHR33653">
    <property type="entry name" value="RIBONUCLEASE VAPC2"/>
    <property type="match status" value="1"/>
</dbReference>
<sequence>MENKILADTSVLIDLQRAKKETVKKFKYNKDSICISRITACEFIYGSRNKKEKKLNKEFIEFLLILEITAEVSELAYILLDKYSLKFNLGIADSLIASTALYNGLKLWTLNKKHFERIKELDLF</sequence>
<keyword evidence="2 8" id="KW-1277">Toxin-antitoxin system</keyword>
<comment type="similarity">
    <text evidence="7 8">Belongs to the PINc/VapC protein family.</text>
</comment>
<dbReference type="GO" id="GO:0016787">
    <property type="term" value="F:hydrolase activity"/>
    <property type="evidence" value="ECO:0007669"/>
    <property type="project" value="UniProtKB-KW"/>
</dbReference>
<evidence type="ECO:0000256" key="2">
    <source>
        <dbReference type="ARBA" id="ARBA00022649"/>
    </source>
</evidence>
<organism evidence="10 11">
    <name type="scientific">candidate division WWE3 bacterium CG10_big_fil_rev_8_21_14_0_10_32_10</name>
    <dbReference type="NCBI Taxonomy" id="1975090"/>
    <lineage>
        <taxon>Bacteria</taxon>
        <taxon>Katanobacteria</taxon>
    </lineage>
</organism>
<reference evidence="10 11" key="1">
    <citation type="submission" date="2017-09" db="EMBL/GenBank/DDBJ databases">
        <title>Depth-based differentiation of microbial function through sediment-hosted aquifers and enrichment of novel symbionts in the deep terrestrial subsurface.</title>
        <authorList>
            <person name="Probst A.J."/>
            <person name="Ladd B."/>
            <person name="Jarett J.K."/>
            <person name="Geller-Mcgrath D.E."/>
            <person name="Sieber C.M."/>
            <person name="Emerson J.B."/>
            <person name="Anantharaman K."/>
            <person name="Thomas B.C."/>
            <person name="Malmstrom R."/>
            <person name="Stieglmeier M."/>
            <person name="Klingl A."/>
            <person name="Woyke T."/>
            <person name="Ryan C.M."/>
            <person name="Banfield J.F."/>
        </authorList>
    </citation>
    <scope>NUCLEOTIDE SEQUENCE [LARGE SCALE GENOMIC DNA]</scope>
    <source>
        <strain evidence="10">CG10_big_fil_rev_8_21_14_0_10_32_10</strain>
    </source>
</reference>
<evidence type="ECO:0000256" key="6">
    <source>
        <dbReference type="ARBA" id="ARBA00022842"/>
    </source>
</evidence>
<proteinExistence type="inferred from homology"/>
<dbReference type="GO" id="GO:0004540">
    <property type="term" value="F:RNA nuclease activity"/>
    <property type="evidence" value="ECO:0007669"/>
    <property type="project" value="InterPro"/>
</dbReference>
<dbReference type="HAMAP" id="MF_00265">
    <property type="entry name" value="VapC_Nob1"/>
    <property type="match status" value="1"/>
</dbReference>
<keyword evidence="6 8" id="KW-0460">Magnesium</keyword>
<dbReference type="InterPro" id="IPR022907">
    <property type="entry name" value="VapC_family"/>
</dbReference>
<keyword evidence="5 8" id="KW-0378">Hydrolase</keyword>
<dbReference type="AlphaFoldDB" id="A0A2H0RDP5"/>
<evidence type="ECO:0000313" key="10">
    <source>
        <dbReference type="EMBL" id="PIR43935.1"/>
    </source>
</evidence>
<keyword evidence="3 8" id="KW-0540">Nuclease</keyword>
<comment type="cofactor">
    <cofactor evidence="1 8">
        <name>Mg(2+)</name>
        <dbReference type="ChEBI" id="CHEBI:18420"/>
    </cofactor>
</comment>
<keyword evidence="8" id="KW-0800">Toxin</keyword>
<dbReference type="SUPFAM" id="SSF88723">
    <property type="entry name" value="PIN domain-like"/>
    <property type="match status" value="1"/>
</dbReference>
<name>A0A2H0RDP5_UNCKA</name>
<dbReference type="Gene3D" id="3.40.50.1010">
    <property type="entry name" value="5'-nuclease"/>
    <property type="match status" value="1"/>
</dbReference>
<comment type="caution">
    <text evidence="10">The sequence shown here is derived from an EMBL/GenBank/DDBJ whole genome shotgun (WGS) entry which is preliminary data.</text>
</comment>
<keyword evidence="4 8" id="KW-0479">Metal-binding</keyword>
<evidence type="ECO:0000256" key="1">
    <source>
        <dbReference type="ARBA" id="ARBA00001946"/>
    </source>
</evidence>
<evidence type="ECO:0000259" key="9">
    <source>
        <dbReference type="Pfam" id="PF01850"/>
    </source>
</evidence>